<sequence>MDDIYANKGRQDICSSETCSNNDSTQQNENRHSSHNARNSSVPLFYCMCSVCQIQAKNKVKKPVTPAHRKSVRAQKLGILKSFTWLLEEIGNHSQGLNIRIFTPDIVAFRKARIAYLIQPKGERSWRFNTNLDHVSLTEIMKKFTKVVRERKALIHGQNNKVIAAEIYGKEIALLRYTAKDRDNDHLDNNPLDEDGPLRVLNEREFFNLMYERLGSAVWKKLVYIQTIIRCKGGLGDVIIIEYFTTDKFDPAFEAYIDYVENEEQLMNDNPIAYCEIICRRIAAILYFHSSLEILKMRAEFMKDDLGKIWFSYATDILVREIQLPKTRNKPPDAKLSDKDVKELNMALDYHVAQDKLSPTFYKYNGYMEDYYKNVKVSADIERVLEAPPATLISEDTKRAQVELSGRSFFAERSVSSEANKSMFMNDSYNSARTRKRVKTANAPNQKNLFKINRGIILPFLRENSVKGHFRTLSQQAATS</sequence>
<evidence type="ECO:0000256" key="1">
    <source>
        <dbReference type="SAM" id="MobiDB-lite"/>
    </source>
</evidence>
<proteinExistence type="predicted"/>
<protein>
    <submittedName>
        <fullName evidence="2">Uncharacterized protein</fullName>
    </submittedName>
</protein>
<gene>
    <name evidence="2" type="ORF">BSTOLATCC_MIC58094</name>
</gene>
<name>A0AAU9K7V5_9CILI</name>
<evidence type="ECO:0000313" key="3">
    <source>
        <dbReference type="Proteomes" id="UP001162131"/>
    </source>
</evidence>
<organism evidence="2 3">
    <name type="scientific">Blepharisma stoltei</name>
    <dbReference type="NCBI Taxonomy" id="1481888"/>
    <lineage>
        <taxon>Eukaryota</taxon>
        <taxon>Sar</taxon>
        <taxon>Alveolata</taxon>
        <taxon>Ciliophora</taxon>
        <taxon>Postciliodesmatophora</taxon>
        <taxon>Heterotrichea</taxon>
        <taxon>Heterotrichida</taxon>
        <taxon>Blepharismidae</taxon>
        <taxon>Blepharisma</taxon>
    </lineage>
</organism>
<dbReference type="AlphaFoldDB" id="A0AAU9K7V5"/>
<dbReference type="EMBL" id="CAJZBQ010000056">
    <property type="protein sequence ID" value="CAG9333277.1"/>
    <property type="molecule type" value="Genomic_DNA"/>
</dbReference>
<reference evidence="2" key="1">
    <citation type="submission" date="2021-09" db="EMBL/GenBank/DDBJ databases">
        <authorList>
            <consortium name="AG Swart"/>
            <person name="Singh M."/>
            <person name="Singh A."/>
            <person name="Seah K."/>
            <person name="Emmerich C."/>
        </authorList>
    </citation>
    <scope>NUCLEOTIDE SEQUENCE</scope>
    <source>
        <strain evidence="2">ATCC30299</strain>
    </source>
</reference>
<evidence type="ECO:0000313" key="2">
    <source>
        <dbReference type="EMBL" id="CAG9333277.1"/>
    </source>
</evidence>
<comment type="caution">
    <text evidence="2">The sequence shown here is derived from an EMBL/GenBank/DDBJ whole genome shotgun (WGS) entry which is preliminary data.</text>
</comment>
<accession>A0AAU9K7V5</accession>
<keyword evidence="3" id="KW-1185">Reference proteome</keyword>
<dbReference type="Proteomes" id="UP001162131">
    <property type="component" value="Unassembled WGS sequence"/>
</dbReference>
<feature type="compositionally biased region" description="Polar residues" evidence="1">
    <location>
        <begin position="17"/>
        <end position="27"/>
    </location>
</feature>
<feature type="region of interest" description="Disordered" evidence="1">
    <location>
        <begin position="17"/>
        <end position="37"/>
    </location>
</feature>